<keyword evidence="6" id="KW-0067">ATP-binding</keyword>
<dbReference type="Proteomes" id="UP001530377">
    <property type="component" value="Unassembled WGS sequence"/>
</dbReference>
<dbReference type="InterPro" id="IPR052239">
    <property type="entry name" value="Ser/Thr-specific_kinases"/>
</dbReference>
<accession>A0ABD3RLB5</accession>
<evidence type="ECO:0000313" key="11">
    <source>
        <dbReference type="Proteomes" id="UP001530377"/>
    </source>
</evidence>
<dbReference type="PANTHER" id="PTHR45998">
    <property type="entry name" value="SERINE/THREONINE-PROTEIN KINASE 16"/>
    <property type="match status" value="1"/>
</dbReference>
<evidence type="ECO:0000256" key="1">
    <source>
        <dbReference type="ARBA" id="ARBA00012513"/>
    </source>
</evidence>
<keyword evidence="2" id="KW-0723">Serine/threonine-protein kinase</keyword>
<evidence type="ECO:0000256" key="3">
    <source>
        <dbReference type="ARBA" id="ARBA00022679"/>
    </source>
</evidence>
<dbReference type="InterPro" id="IPR011009">
    <property type="entry name" value="Kinase-like_dom_sf"/>
</dbReference>
<keyword evidence="3" id="KW-0808">Transferase</keyword>
<dbReference type="PANTHER" id="PTHR45998:SF2">
    <property type="entry name" value="SERINE_THREONINE-PROTEIN KINASE 16"/>
    <property type="match status" value="1"/>
</dbReference>
<dbReference type="SMART" id="SM00220">
    <property type="entry name" value="S_TKc"/>
    <property type="match status" value="1"/>
</dbReference>
<dbReference type="Gene3D" id="3.30.200.20">
    <property type="entry name" value="Phosphorylase Kinase, domain 1"/>
    <property type="match status" value="1"/>
</dbReference>
<organism evidence="10 11">
    <name type="scientific">Cyclostephanos tholiformis</name>
    <dbReference type="NCBI Taxonomy" id="382380"/>
    <lineage>
        <taxon>Eukaryota</taxon>
        <taxon>Sar</taxon>
        <taxon>Stramenopiles</taxon>
        <taxon>Ochrophyta</taxon>
        <taxon>Bacillariophyta</taxon>
        <taxon>Coscinodiscophyceae</taxon>
        <taxon>Thalassiosirophycidae</taxon>
        <taxon>Stephanodiscales</taxon>
        <taxon>Stephanodiscaceae</taxon>
        <taxon>Cyclostephanos</taxon>
    </lineage>
</organism>
<comment type="catalytic activity">
    <reaction evidence="7">
        <text>L-threonyl-[protein] + ATP = O-phospho-L-threonyl-[protein] + ADP + H(+)</text>
        <dbReference type="Rhea" id="RHEA:46608"/>
        <dbReference type="Rhea" id="RHEA-COMP:11060"/>
        <dbReference type="Rhea" id="RHEA-COMP:11605"/>
        <dbReference type="ChEBI" id="CHEBI:15378"/>
        <dbReference type="ChEBI" id="CHEBI:30013"/>
        <dbReference type="ChEBI" id="CHEBI:30616"/>
        <dbReference type="ChEBI" id="CHEBI:61977"/>
        <dbReference type="ChEBI" id="CHEBI:456216"/>
        <dbReference type="EC" id="2.7.11.1"/>
    </reaction>
</comment>
<dbReference type="InterPro" id="IPR008271">
    <property type="entry name" value="Ser/Thr_kinase_AS"/>
</dbReference>
<sequence>MHHHQRRRGGNRKSILTMSSVVVLRRTRACLNWFCALILSSYRRWQRWRRRRILLSFDNVQSVEIGRLIAEGGFSYVYEAFCVSDADGDDKDNNDDAQDDYDNYSHVCGAKRKFVLKRINCADNRELVAACRREADAHRILCPPSRRRHPNLLELLGIKFVSDGGADYLGAEGGDALGGNTTCYMLFPYLSHSLRGLIAERNILVSSFDNYNDYKSNYCRGGDSKRKALSTREVLHLFGGILDGLIAIHHANLSHRDVKVENVMLRRHDRGRRCVERDPEAALDGTGECDGDALNFTPVLIDLGSSGPLTVSIKGCEATSSLLTSSERRRALLSIVEDAASHTTIAYRPPELFEGGMMTAMRTTEKIDEDDVLDYGKVDVWGLGCVLFGVMHGASPFEVEFLRNMNDYGGSHNGNDQERQYGQVRIVECSRLKILGDLPLPPWTTSSSSSSLGGDLAGSSGNAINGDDSYCYTFSGVHHRPQGGGGTNGKYPMSLYDFVRYMVHHDRMTRPSVHEVAVKFCELHFRMLGEQWVSYSNTYYCDRKDVHHSSNDDFDSSISRGGFEDVGQMSK</sequence>
<comment type="catalytic activity">
    <reaction evidence="8">
        <text>L-seryl-[protein] + ATP = O-phospho-L-seryl-[protein] + ADP + H(+)</text>
        <dbReference type="Rhea" id="RHEA:17989"/>
        <dbReference type="Rhea" id="RHEA-COMP:9863"/>
        <dbReference type="Rhea" id="RHEA-COMP:11604"/>
        <dbReference type="ChEBI" id="CHEBI:15378"/>
        <dbReference type="ChEBI" id="CHEBI:29999"/>
        <dbReference type="ChEBI" id="CHEBI:30616"/>
        <dbReference type="ChEBI" id="CHEBI:83421"/>
        <dbReference type="ChEBI" id="CHEBI:456216"/>
        <dbReference type="EC" id="2.7.11.1"/>
    </reaction>
</comment>
<comment type="caution">
    <text evidence="10">The sequence shown here is derived from an EMBL/GenBank/DDBJ whole genome shotgun (WGS) entry which is preliminary data.</text>
</comment>
<dbReference type="GO" id="GO:0005524">
    <property type="term" value="F:ATP binding"/>
    <property type="evidence" value="ECO:0007669"/>
    <property type="project" value="UniProtKB-KW"/>
</dbReference>
<dbReference type="PROSITE" id="PS00108">
    <property type="entry name" value="PROTEIN_KINASE_ST"/>
    <property type="match status" value="1"/>
</dbReference>
<evidence type="ECO:0000256" key="5">
    <source>
        <dbReference type="ARBA" id="ARBA00022777"/>
    </source>
</evidence>
<evidence type="ECO:0000256" key="7">
    <source>
        <dbReference type="ARBA" id="ARBA00047899"/>
    </source>
</evidence>
<keyword evidence="5" id="KW-0418">Kinase</keyword>
<evidence type="ECO:0000256" key="6">
    <source>
        <dbReference type="ARBA" id="ARBA00022840"/>
    </source>
</evidence>
<evidence type="ECO:0000256" key="4">
    <source>
        <dbReference type="ARBA" id="ARBA00022741"/>
    </source>
</evidence>
<evidence type="ECO:0000259" key="9">
    <source>
        <dbReference type="PROSITE" id="PS50011"/>
    </source>
</evidence>
<protein>
    <recommendedName>
        <fullName evidence="1">non-specific serine/threonine protein kinase</fullName>
        <ecNumber evidence="1">2.7.11.1</ecNumber>
    </recommendedName>
</protein>
<dbReference type="Gene3D" id="1.10.510.10">
    <property type="entry name" value="Transferase(Phosphotransferase) domain 1"/>
    <property type="match status" value="1"/>
</dbReference>
<keyword evidence="11" id="KW-1185">Reference proteome</keyword>
<name>A0ABD3RLB5_9STRA</name>
<evidence type="ECO:0000256" key="2">
    <source>
        <dbReference type="ARBA" id="ARBA00022527"/>
    </source>
</evidence>
<dbReference type="GO" id="GO:0004674">
    <property type="term" value="F:protein serine/threonine kinase activity"/>
    <property type="evidence" value="ECO:0007669"/>
    <property type="project" value="UniProtKB-KW"/>
</dbReference>
<dbReference type="EMBL" id="JALLPB020000266">
    <property type="protein sequence ID" value="KAL3811361.1"/>
    <property type="molecule type" value="Genomic_DNA"/>
</dbReference>
<reference evidence="10 11" key="1">
    <citation type="submission" date="2024-10" db="EMBL/GenBank/DDBJ databases">
        <title>Updated reference genomes for cyclostephanoid diatoms.</title>
        <authorList>
            <person name="Roberts W.R."/>
            <person name="Alverson A.J."/>
        </authorList>
    </citation>
    <scope>NUCLEOTIDE SEQUENCE [LARGE SCALE GENOMIC DNA]</scope>
    <source>
        <strain evidence="10 11">AJA228-03</strain>
    </source>
</reference>
<gene>
    <name evidence="10" type="ORF">ACHAXA_000777</name>
</gene>
<proteinExistence type="predicted"/>
<feature type="domain" description="Protein kinase" evidence="9">
    <location>
        <begin position="63"/>
        <end position="527"/>
    </location>
</feature>
<dbReference type="SUPFAM" id="SSF56112">
    <property type="entry name" value="Protein kinase-like (PK-like)"/>
    <property type="match status" value="1"/>
</dbReference>
<dbReference type="InterPro" id="IPR000719">
    <property type="entry name" value="Prot_kinase_dom"/>
</dbReference>
<dbReference type="EC" id="2.7.11.1" evidence="1"/>
<dbReference type="AlphaFoldDB" id="A0ABD3RLB5"/>
<evidence type="ECO:0000313" key="10">
    <source>
        <dbReference type="EMBL" id="KAL3811361.1"/>
    </source>
</evidence>
<evidence type="ECO:0000256" key="8">
    <source>
        <dbReference type="ARBA" id="ARBA00048679"/>
    </source>
</evidence>
<dbReference type="PROSITE" id="PS50011">
    <property type="entry name" value="PROTEIN_KINASE_DOM"/>
    <property type="match status" value="1"/>
</dbReference>
<keyword evidence="4" id="KW-0547">Nucleotide-binding</keyword>